<comment type="caution">
    <text evidence="9">The sequence shown here is derived from an EMBL/GenBank/DDBJ whole genome shotgun (WGS) entry which is preliminary data.</text>
</comment>
<dbReference type="NCBIfam" id="NF004406">
    <property type="entry name" value="PRK05758.3-2"/>
    <property type="match status" value="1"/>
</dbReference>
<keyword evidence="6 8" id="KW-0139">CF(1)</keyword>
<keyword evidence="7 8" id="KW-0066">ATP synthesis</keyword>
<dbReference type="EMBL" id="JACZHT010000006">
    <property type="protein sequence ID" value="MBE1237622.1"/>
    <property type="molecule type" value="Genomic_DNA"/>
</dbReference>
<dbReference type="PRINTS" id="PR00125">
    <property type="entry name" value="ATPASEDELTA"/>
</dbReference>
<evidence type="ECO:0000313" key="10">
    <source>
        <dbReference type="Proteomes" id="UP000631034"/>
    </source>
</evidence>
<keyword evidence="8" id="KW-1003">Cell membrane</keyword>
<evidence type="ECO:0000256" key="4">
    <source>
        <dbReference type="ARBA" id="ARBA00023065"/>
    </source>
</evidence>
<dbReference type="HAMAP" id="MF_01416">
    <property type="entry name" value="ATP_synth_delta_bact"/>
    <property type="match status" value="1"/>
</dbReference>
<evidence type="ECO:0000256" key="1">
    <source>
        <dbReference type="ARBA" id="ARBA00004370"/>
    </source>
</evidence>
<keyword evidence="4 8" id="KW-0406">Ion transport</keyword>
<gene>
    <name evidence="8" type="primary">atpH</name>
    <name evidence="9" type="ORF">IHV25_08175</name>
</gene>
<dbReference type="Pfam" id="PF00213">
    <property type="entry name" value="OSCP"/>
    <property type="match status" value="1"/>
</dbReference>
<dbReference type="InterPro" id="IPR020781">
    <property type="entry name" value="ATPase_OSCP/d_CS"/>
</dbReference>
<sequence length="186" mass="20394">MSAKAGASRVAERYALALYELARGEKRLDAVEANLNDLSRMLEESPDLRRFVASPVLSRAAQVKGLEALADKAGFDRLTRSFLGVLALHRRSSVTGAVIDAFRNLLRVERGEVMARVSTATPLSEEQEAELATALRKELRTEKLDLTTDVDPSLLGGMVVRVGSRMVDSSLRTKLKRLHFAMKGIG</sequence>
<evidence type="ECO:0000256" key="8">
    <source>
        <dbReference type="HAMAP-Rule" id="MF_01416"/>
    </source>
</evidence>
<name>A0A8J7CPY6_9PROT</name>
<dbReference type="GO" id="GO:0045259">
    <property type="term" value="C:proton-transporting ATP synthase complex"/>
    <property type="evidence" value="ECO:0007669"/>
    <property type="project" value="UniProtKB-KW"/>
</dbReference>
<comment type="function">
    <text evidence="8">This protein is part of the stalk that links CF(0) to CF(1). It either transmits conformational changes from CF(0) to CF(1) or is implicated in proton conduction.</text>
</comment>
<comment type="similarity">
    <text evidence="8">Belongs to the ATPase delta chain family.</text>
</comment>
<organism evidence="9 10">
    <name type="scientific">Phaeovibrio sulfidiphilus</name>
    <dbReference type="NCBI Taxonomy" id="1220600"/>
    <lineage>
        <taxon>Bacteria</taxon>
        <taxon>Pseudomonadati</taxon>
        <taxon>Pseudomonadota</taxon>
        <taxon>Alphaproteobacteria</taxon>
        <taxon>Rhodospirillales</taxon>
        <taxon>Rhodospirillaceae</taxon>
        <taxon>Phaeovibrio</taxon>
    </lineage>
</organism>
<dbReference type="InterPro" id="IPR000711">
    <property type="entry name" value="ATPase_OSCP/dsu"/>
</dbReference>
<dbReference type="GO" id="GO:0046933">
    <property type="term" value="F:proton-transporting ATP synthase activity, rotational mechanism"/>
    <property type="evidence" value="ECO:0007669"/>
    <property type="project" value="UniProtKB-UniRule"/>
</dbReference>
<accession>A0A8J7CPY6</accession>
<dbReference type="InterPro" id="IPR026015">
    <property type="entry name" value="ATP_synth_OSCP/delta_N_sf"/>
</dbReference>
<reference evidence="9" key="1">
    <citation type="submission" date="2020-10" db="EMBL/GenBank/DDBJ databases">
        <title>Genome sequence of the unusual species of purple photosynthetic bacteria, Phaeovibrio sulfidiphilus DSM 23193, type strain.</title>
        <authorList>
            <person name="Kyndt J.A."/>
            <person name="Meyer T.E."/>
        </authorList>
    </citation>
    <scope>NUCLEOTIDE SEQUENCE</scope>
    <source>
        <strain evidence="9">DSM 23193</strain>
    </source>
</reference>
<keyword evidence="2 8" id="KW-0813">Transport</keyword>
<dbReference type="AlphaFoldDB" id="A0A8J7CPY6"/>
<dbReference type="GO" id="GO:0005886">
    <property type="term" value="C:plasma membrane"/>
    <property type="evidence" value="ECO:0007669"/>
    <property type="project" value="UniProtKB-SubCell"/>
</dbReference>
<proteinExistence type="inferred from homology"/>
<dbReference type="Gene3D" id="1.10.520.20">
    <property type="entry name" value="N-terminal domain of the delta subunit of the F1F0-ATP synthase"/>
    <property type="match status" value="1"/>
</dbReference>
<evidence type="ECO:0000256" key="2">
    <source>
        <dbReference type="ARBA" id="ARBA00022448"/>
    </source>
</evidence>
<keyword evidence="3 8" id="KW-0375">Hydrogen ion transport</keyword>
<comment type="function">
    <text evidence="8">F(1)F(0) ATP synthase produces ATP from ADP in the presence of a proton or sodium gradient. F-type ATPases consist of two structural domains, F(1) containing the extramembraneous catalytic core and F(0) containing the membrane proton channel, linked together by a central stalk and a peripheral stalk. During catalysis, ATP synthesis in the catalytic domain of F(1) is coupled via a rotary mechanism of the central stalk subunits to proton translocation.</text>
</comment>
<keyword evidence="10" id="KW-1185">Reference proteome</keyword>
<protein>
    <recommendedName>
        <fullName evidence="8">ATP synthase subunit delta</fullName>
    </recommendedName>
    <alternativeName>
        <fullName evidence="8">ATP synthase F(1) sector subunit delta</fullName>
    </alternativeName>
    <alternativeName>
        <fullName evidence="8">F-type ATPase subunit delta</fullName>
        <shortName evidence="8">F-ATPase subunit delta</shortName>
    </alternativeName>
</protein>
<evidence type="ECO:0000256" key="5">
    <source>
        <dbReference type="ARBA" id="ARBA00023136"/>
    </source>
</evidence>
<evidence type="ECO:0000256" key="3">
    <source>
        <dbReference type="ARBA" id="ARBA00022781"/>
    </source>
</evidence>
<dbReference type="Proteomes" id="UP000631034">
    <property type="component" value="Unassembled WGS sequence"/>
</dbReference>
<dbReference type="PROSITE" id="PS00389">
    <property type="entry name" value="ATPASE_DELTA"/>
    <property type="match status" value="1"/>
</dbReference>
<evidence type="ECO:0000256" key="6">
    <source>
        <dbReference type="ARBA" id="ARBA00023196"/>
    </source>
</evidence>
<dbReference type="RefSeq" id="WP_192534635.1">
    <property type="nucleotide sequence ID" value="NZ_JACZHT010000006.1"/>
</dbReference>
<dbReference type="PANTHER" id="PTHR11910">
    <property type="entry name" value="ATP SYNTHASE DELTA CHAIN"/>
    <property type="match status" value="1"/>
</dbReference>
<keyword evidence="5 8" id="KW-0472">Membrane</keyword>
<dbReference type="SUPFAM" id="SSF47928">
    <property type="entry name" value="N-terminal domain of the delta subunit of the F1F0-ATP synthase"/>
    <property type="match status" value="1"/>
</dbReference>
<evidence type="ECO:0000313" key="9">
    <source>
        <dbReference type="EMBL" id="MBE1237622.1"/>
    </source>
</evidence>
<evidence type="ECO:0000256" key="7">
    <source>
        <dbReference type="ARBA" id="ARBA00023310"/>
    </source>
</evidence>
<comment type="subcellular location">
    <subcellularLocation>
        <location evidence="8">Cell membrane</location>
        <topology evidence="8">Peripheral membrane protein</topology>
    </subcellularLocation>
    <subcellularLocation>
        <location evidence="1">Membrane</location>
    </subcellularLocation>
</comment>
<dbReference type="NCBIfam" id="TIGR01145">
    <property type="entry name" value="ATP_synt_delta"/>
    <property type="match status" value="1"/>
</dbReference>